<comment type="caution">
    <text evidence="4">The sequence shown here is derived from an EMBL/GenBank/DDBJ whole genome shotgun (WGS) entry which is preliminary data.</text>
</comment>
<accession>A0A202EE08</accession>
<feature type="transmembrane region" description="Helical" evidence="3">
    <location>
        <begin position="215"/>
        <end position="231"/>
    </location>
</feature>
<dbReference type="PROSITE" id="PS00379">
    <property type="entry name" value="CDP_ALCOHOL_P_TRANSF"/>
    <property type="match status" value="1"/>
</dbReference>
<keyword evidence="3" id="KW-0472">Membrane</keyword>
<evidence type="ECO:0000256" key="3">
    <source>
        <dbReference type="SAM" id="Phobius"/>
    </source>
</evidence>
<feature type="transmembrane region" description="Helical" evidence="3">
    <location>
        <begin position="117"/>
        <end position="139"/>
    </location>
</feature>
<comment type="similarity">
    <text evidence="2">Belongs to the CDP-alcohol phosphatidyltransferase class-I family.</text>
</comment>
<feature type="transmembrane region" description="Helical" evidence="3">
    <location>
        <begin position="25"/>
        <end position="44"/>
    </location>
</feature>
<feature type="transmembrane region" description="Helical" evidence="3">
    <location>
        <begin position="56"/>
        <end position="76"/>
    </location>
</feature>
<evidence type="ECO:0000256" key="2">
    <source>
        <dbReference type="RuleBase" id="RU003750"/>
    </source>
</evidence>
<dbReference type="AlphaFoldDB" id="A0A202EE08"/>
<protein>
    <submittedName>
        <fullName evidence="4">CDP-alcohol phosphatidyltransferase</fullName>
    </submittedName>
</protein>
<dbReference type="Proteomes" id="UP000196084">
    <property type="component" value="Unassembled WGS sequence"/>
</dbReference>
<sequence length="263" mass="28121">MSETTLEDESGTQPHLLPLWGRVTLGLWLSAAALVLSLAFGLALEDGGTAVISSVWFLALVGFVLVLESGIFVRIVSETRRSAGSEPVTLATWVTVTRGAASAVLAGFIVVPRPDGVLVWAPAILFAAGAALDAVDGLLARRTETTTALGARVDVETDALIVLIGTLVAIAADTVPLAFLAVGLARYLFIFGCWWRRRRGRPVLELPESRLRRPLGALAMGTIWLALLPPVDPALSRTVAFLVLVPFVLNFTRDWIAVAGYRR</sequence>
<dbReference type="RefSeq" id="WP_087714192.1">
    <property type="nucleotide sequence ID" value="NZ_MWPH01000001.1"/>
</dbReference>
<keyword evidence="3" id="KW-1133">Transmembrane helix</keyword>
<feature type="transmembrane region" description="Helical" evidence="3">
    <location>
        <begin position="88"/>
        <end position="111"/>
    </location>
</feature>
<dbReference type="OrthoDB" id="331608at2157"/>
<evidence type="ECO:0000313" key="4">
    <source>
        <dbReference type="EMBL" id="OVE86250.1"/>
    </source>
</evidence>
<name>A0A202EE08_9EURY</name>
<dbReference type="GO" id="GO:0016780">
    <property type="term" value="F:phosphotransferase activity, for other substituted phosphate groups"/>
    <property type="evidence" value="ECO:0007669"/>
    <property type="project" value="InterPro"/>
</dbReference>
<dbReference type="Pfam" id="PF01066">
    <property type="entry name" value="CDP-OH_P_transf"/>
    <property type="match status" value="1"/>
</dbReference>
<reference evidence="4 5" key="1">
    <citation type="submission" date="2017-02" db="EMBL/GenBank/DDBJ databases">
        <title>Natronthermophilus aegyptiacus gen. nov.,sp. nov., an aerobic, extremely halophilic alkalithermophilic archaeon isolated from the athalassohaline Wadi An Natrun, Egypt.</title>
        <authorList>
            <person name="Zhao B."/>
        </authorList>
    </citation>
    <scope>NUCLEOTIDE SEQUENCE [LARGE SCALE GENOMIC DNA]</scope>
    <source>
        <strain evidence="4 5">CGMCC 1.3597</strain>
    </source>
</reference>
<feature type="transmembrane region" description="Helical" evidence="3">
    <location>
        <begin position="151"/>
        <end position="171"/>
    </location>
</feature>
<dbReference type="GO" id="GO:0008654">
    <property type="term" value="P:phospholipid biosynthetic process"/>
    <property type="evidence" value="ECO:0007669"/>
    <property type="project" value="InterPro"/>
</dbReference>
<dbReference type="EMBL" id="MWPH01000001">
    <property type="protein sequence ID" value="OVE86250.1"/>
    <property type="molecule type" value="Genomic_DNA"/>
</dbReference>
<dbReference type="Gene3D" id="1.20.120.1760">
    <property type="match status" value="1"/>
</dbReference>
<proteinExistence type="inferred from homology"/>
<dbReference type="GO" id="GO:0016020">
    <property type="term" value="C:membrane"/>
    <property type="evidence" value="ECO:0007669"/>
    <property type="project" value="InterPro"/>
</dbReference>
<organism evidence="4 5">
    <name type="scientific">Natronolimnobius baerhuensis</name>
    <dbReference type="NCBI Taxonomy" id="253108"/>
    <lineage>
        <taxon>Archaea</taxon>
        <taxon>Methanobacteriati</taxon>
        <taxon>Methanobacteriota</taxon>
        <taxon>Stenosarchaea group</taxon>
        <taxon>Halobacteria</taxon>
        <taxon>Halobacteriales</taxon>
        <taxon>Natrialbaceae</taxon>
        <taxon>Natronolimnobius</taxon>
    </lineage>
</organism>
<dbReference type="InterPro" id="IPR043130">
    <property type="entry name" value="CDP-OH_PTrfase_TM_dom"/>
</dbReference>
<gene>
    <name evidence="4" type="ORF">B2G88_05560</name>
</gene>
<keyword evidence="3" id="KW-0812">Transmembrane</keyword>
<dbReference type="InterPro" id="IPR000462">
    <property type="entry name" value="CDP-OH_P_trans"/>
</dbReference>
<keyword evidence="5" id="KW-1185">Reference proteome</keyword>
<evidence type="ECO:0000256" key="1">
    <source>
        <dbReference type="ARBA" id="ARBA00022679"/>
    </source>
</evidence>
<evidence type="ECO:0000313" key="5">
    <source>
        <dbReference type="Proteomes" id="UP000196084"/>
    </source>
</evidence>
<feature type="transmembrane region" description="Helical" evidence="3">
    <location>
        <begin position="237"/>
        <end position="256"/>
    </location>
</feature>
<dbReference type="InterPro" id="IPR048254">
    <property type="entry name" value="CDP_ALCOHOL_P_TRANSF_CS"/>
</dbReference>
<keyword evidence="1 2" id="KW-0808">Transferase</keyword>